<protein>
    <submittedName>
        <fullName evidence="1">Uncharacterized protein</fullName>
    </submittedName>
</protein>
<name>E1LRY1_STRMT</name>
<evidence type="ECO:0000313" key="2">
    <source>
        <dbReference type="Proteomes" id="UP000003316"/>
    </source>
</evidence>
<gene>
    <name evidence="1" type="ORF">SMSK597_0720</name>
</gene>
<organism evidence="1 2">
    <name type="scientific">Streptococcus mitis SK597</name>
    <dbReference type="NCBI Taxonomy" id="585204"/>
    <lineage>
        <taxon>Bacteria</taxon>
        <taxon>Bacillati</taxon>
        <taxon>Bacillota</taxon>
        <taxon>Bacilli</taxon>
        <taxon>Lactobacillales</taxon>
        <taxon>Streptococcaceae</taxon>
        <taxon>Streptococcus</taxon>
        <taxon>Streptococcus mitis group</taxon>
    </lineage>
</organism>
<dbReference type="AlphaFoldDB" id="E1LRY1"/>
<accession>E1LRY1</accession>
<dbReference type="Proteomes" id="UP000003316">
    <property type="component" value="Unassembled WGS sequence"/>
</dbReference>
<comment type="caution">
    <text evidence="1">The sequence shown here is derived from an EMBL/GenBank/DDBJ whole genome shotgun (WGS) entry which is preliminary data.</text>
</comment>
<proteinExistence type="predicted"/>
<evidence type="ECO:0000313" key="1">
    <source>
        <dbReference type="EMBL" id="EFO00767.1"/>
    </source>
</evidence>
<reference evidence="1 2" key="1">
    <citation type="submission" date="2010-09" db="EMBL/GenBank/DDBJ databases">
        <authorList>
            <person name="Daugherty S.C."/>
            <person name="Tallon L.J."/>
            <person name="Jones K.M."/>
            <person name="Liu X."/>
            <person name="Kilian M."/>
            <person name="Tettelin H."/>
        </authorList>
    </citation>
    <scope>NUCLEOTIDE SEQUENCE [LARGE SCALE GENOMIC DNA]</scope>
    <source>
        <strain evidence="1 2">SK597</strain>
    </source>
</reference>
<dbReference type="EMBL" id="AEDV01000037">
    <property type="protein sequence ID" value="EFO00767.1"/>
    <property type="molecule type" value="Genomic_DNA"/>
</dbReference>
<sequence length="39" mass="4337">MSRVDYKDAKATNQISTHVTKSMKQAVIDSLDTVALNQK</sequence>